<dbReference type="Proteomes" id="UP000507140">
    <property type="component" value="Unassembled WGS sequence"/>
</dbReference>
<keyword evidence="3" id="KW-1185">Reference proteome</keyword>
<evidence type="ECO:0000313" key="2">
    <source>
        <dbReference type="EMBL" id="CAB3835354.1"/>
    </source>
</evidence>
<accession>A0ABM8L9C1</accession>
<protein>
    <recommendedName>
        <fullName evidence="4">Fe2OG dioxygenase domain-containing protein</fullName>
    </recommendedName>
</protein>
<dbReference type="InterPro" id="IPR018655">
    <property type="entry name" value="DUF2086"/>
</dbReference>
<organism evidence="2 3">
    <name type="scientific">Achromobacter mucicolens</name>
    <dbReference type="NCBI Taxonomy" id="1389922"/>
    <lineage>
        <taxon>Bacteria</taxon>
        <taxon>Pseudomonadati</taxon>
        <taxon>Pseudomonadota</taxon>
        <taxon>Betaproteobacteria</taxon>
        <taxon>Burkholderiales</taxon>
        <taxon>Alcaligenaceae</taxon>
        <taxon>Achromobacter</taxon>
    </lineage>
</organism>
<evidence type="ECO:0008006" key="4">
    <source>
        <dbReference type="Google" id="ProtNLM"/>
    </source>
</evidence>
<feature type="region of interest" description="Disordered" evidence="1">
    <location>
        <begin position="18"/>
        <end position="64"/>
    </location>
</feature>
<dbReference type="Pfam" id="PF09859">
    <property type="entry name" value="Oxygenase-NA"/>
    <property type="match status" value="1"/>
</dbReference>
<dbReference type="EMBL" id="CADIKR010000001">
    <property type="protein sequence ID" value="CAB3835354.1"/>
    <property type="molecule type" value="Genomic_DNA"/>
</dbReference>
<reference evidence="2 3" key="1">
    <citation type="submission" date="2020-04" db="EMBL/GenBank/DDBJ databases">
        <authorList>
            <person name="De Canck E."/>
        </authorList>
    </citation>
    <scope>NUCLEOTIDE SEQUENCE [LARGE SCALE GENOMIC DNA]</scope>
    <source>
        <strain evidence="2 3">LMG 3415</strain>
    </source>
</reference>
<evidence type="ECO:0000256" key="1">
    <source>
        <dbReference type="SAM" id="MobiDB-lite"/>
    </source>
</evidence>
<proteinExistence type="predicted"/>
<comment type="caution">
    <text evidence="2">The sequence shown here is derived from an EMBL/GenBank/DDBJ whole genome shotgun (WGS) entry which is preliminary data.</text>
</comment>
<evidence type="ECO:0000313" key="3">
    <source>
        <dbReference type="Proteomes" id="UP000507140"/>
    </source>
</evidence>
<sequence>MKRVSILHGHCLPGWHGRRTASRGVPGRPGVAKLSLRPARQVKQREQRTPRRTDRRLTMTTPASRPLGHYDWTRVAQDLDTQGWTILSKLYAADDARALALASEQSGPLPDPLPAPLARLRAGLYDRLLPIARAWAAALDLDTLYPDTLAAYTQENRLADQSRSLSAIQRLPTDGYQPLLQHADGTCVFPLRLIVLLSEPGVDHTGGELLMTEQRPRMQSRPMVLPMGLGDAAVIATSHRPVQGAQGIYRVTARQAISRVRSGEHVSLNLMLHDAP</sequence>
<gene>
    <name evidence="2" type="ORF">LMG3415_01144</name>
</gene>
<feature type="compositionally biased region" description="Basic and acidic residues" evidence="1">
    <location>
        <begin position="43"/>
        <end position="57"/>
    </location>
</feature>
<name>A0ABM8L9C1_9BURK</name>